<protein>
    <recommendedName>
        <fullName evidence="4">DUF2232 domain-containing protein</fullName>
    </recommendedName>
</protein>
<name>A0A2M9G503_9PROT</name>
<dbReference type="Proteomes" id="UP000229498">
    <property type="component" value="Unassembled WGS sequence"/>
</dbReference>
<feature type="transmembrane region" description="Helical" evidence="1">
    <location>
        <begin position="79"/>
        <end position="98"/>
    </location>
</feature>
<feature type="transmembrane region" description="Helical" evidence="1">
    <location>
        <begin position="238"/>
        <end position="264"/>
    </location>
</feature>
<keyword evidence="1" id="KW-1133">Transmembrane helix</keyword>
<evidence type="ECO:0000313" key="3">
    <source>
        <dbReference type="Proteomes" id="UP000229498"/>
    </source>
</evidence>
<gene>
    <name evidence="2" type="ORF">CVT23_05340</name>
</gene>
<proteinExistence type="predicted"/>
<feature type="transmembrane region" description="Helical" evidence="1">
    <location>
        <begin position="175"/>
        <end position="195"/>
    </location>
</feature>
<evidence type="ECO:0000256" key="1">
    <source>
        <dbReference type="SAM" id="Phobius"/>
    </source>
</evidence>
<evidence type="ECO:0008006" key="4">
    <source>
        <dbReference type="Google" id="ProtNLM"/>
    </source>
</evidence>
<feature type="transmembrane region" description="Helical" evidence="1">
    <location>
        <begin position="12"/>
        <end position="34"/>
    </location>
</feature>
<dbReference type="EMBL" id="PHIG01000018">
    <property type="protein sequence ID" value="PJK30793.1"/>
    <property type="molecule type" value="Genomic_DNA"/>
</dbReference>
<accession>A0A2M9G503</accession>
<keyword evidence="3" id="KW-1185">Reference proteome</keyword>
<comment type="caution">
    <text evidence="2">The sequence shown here is derived from an EMBL/GenBank/DDBJ whole genome shotgun (WGS) entry which is preliminary data.</text>
</comment>
<feature type="transmembrane region" description="Helical" evidence="1">
    <location>
        <begin position="135"/>
        <end position="154"/>
    </location>
</feature>
<sequence>MLSLVTSLPLFYAGLTQSWLWALVAGLVATGVMLAFGGGWMALIFLAATAMPVIVLVRQALLAQPLQDGGLIWYPVDRLAWWLGGIGLLFGLGVFMVMETGPFRETVDQVFQAVFATAEMSETDLARFQEMFRRIIPPVFAGSTMLLLVFNGALAQWIARRSGRAVRAELPLAGLRLPMAAAVALAAASLGSAVIPGDAGLLLATAAAVLSTLFVLQGLAVAHRLIGSRTGGGGGLAIFYVAALIMLFVLTPLVILMLMLLGVADCFLDLRRRNTSGTGT</sequence>
<feature type="transmembrane region" description="Helical" evidence="1">
    <location>
        <begin position="201"/>
        <end position="226"/>
    </location>
</feature>
<keyword evidence="1" id="KW-0812">Transmembrane</keyword>
<keyword evidence="1" id="KW-0472">Membrane</keyword>
<dbReference type="Pfam" id="PF09991">
    <property type="entry name" value="DUF2232"/>
    <property type="match status" value="1"/>
</dbReference>
<evidence type="ECO:0000313" key="2">
    <source>
        <dbReference type="EMBL" id="PJK30793.1"/>
    </source>
</evidence>
<feature type="transmembrane region" description="Helical" evidence="1">
    <location>
        <begin position="40"/>
        <end position="58"/>
    </location>
</feature>
<organism evidence="2 3">
    <name type="scientific">Minwuia thermotolerans</name>
    <dbReference type="NCBI Taxonomy" id="2056226"/>
    <lineage>
        <taxon>Bacteria</taxon>
        <taxon>Pseudomonadati</taxon>
        <taxon>Pseudomonadota</taxon>
        <taxon>Alphaproteobacteria</taxon>
        <taxon>Minwuiales</taxon>
        <taxon>Minwuiaceae</taxon>
        <taxon>Minwuia</taxon>
    </lineage>
</organism>
<dbReference type="InterPro" id="IPR018710">
    <property type="entry name" value="DUF2232"/>
</dbReference>
<reference evidence="2 3" key="1">
    <citation type="submission" date="2017-11" db="EMBL/GenBank/DDBJ databases">
        <title>Draft genome sequence of Rhizobiales bacterium SY3-13.</title>
        <authorList>
            <person name="Sun C."/>
        </authorList>
    </citation>
    <scope>NUCLEOTIDE SEQUENCE [LARGE SCALE GENOMIC DNA]</scope>
    <source>
        <strain evidence="2 3">SY3-13</strain>
    </source>
</reference>
<dbReference type="AlphaFoldDB" id="A0A2M9G503"/>